<dbReference type="EMBL" id="LANW01000001">
    <property type="protein sequence ID" value="KJV67478.1"/>
    <property type="molecule type" value="Genomic_DNA"/>
</dbReference>
<evidence type="ECO:0000313" key="2">
    <source>
        <dbReference type="Proteomes" id="UP000033385"/>
    </source>
</evidence>
<dbReference type="AlphaFoldDB" id="A0A0F3NHC3"/>
<accession>A0A0F3NHC3</accession>
<proteinExistence type="predicted"/>
<comment type="caution">
    <text evidence="1">The sequence shown here is derived from an EMBL/GenBank/DDBJ whole genome shotgun (WGS) entry which is preliminary data.</text>
</comment>
<sequence>MMRMMSRTALLSLLVVFGDRKRLGSCYYAFAGLGDSGCF</sequence>
<dbReference type="Proteomes" id="UP000033385">
    <property type="component" value="Unassembled WGS sequence"/>
</dbReference>
<gene>
    <name evidence="1" type="ORF">APHNP_0755</name>
</gene>
<evidence type="ECO:0000313" key="1">
    <source>
        <dbReference type="EMBL" id="KJV67478.1"/>
    </source>
</evidence>
<organism evidence="1 2">
    <name type="scientific">Anaplasma phagocytophilum str. ApNP</name>
    <dbReference type="NCBI Taxonomy" id="1359153"/>
    <lineage>
        <taxon>Bacteria</taxon>
        <taxon>Pseudomonadati</taxon>
        <taxon>Pseudomonadota</taxon>
        <taxon>Alphaproteobacteria</taxon>
        <taxon>Rickettsiales</taxon>
        <taxon>Anaplasmataceae</taxon>
        <taxon>Anaplasma</taxon>
        <taxon>phagocytophilum group</taxon>
    </lineage>
</organism>
<name>A0A0F3NHC3_ANAPH</name>
<reference evidence="1 2" key="1">
    <citation type="submission" date="2015-01" db="EMBL/GenBank/DDBJ databases">
        <title>Genome Sequencing of Rickettsiales.</title>
        <authorList>
            <person name="Daugherty S.C."/>
            <person name="Su Q."/>
            <person name="Abolude K."/>
            <person name="Beier-Sexton M."/>
            <person name="Carlyon J.A."/>
            <person name="Carter R."/>
            <person name="Day N.P."/>
            <person name="Dumler S.J."/>
            <person name="Dyachenko V."/>
            <person name="Godinez A."/>
            <person name="Kurtti T.J."/>
            <person name="Lichay M."/>
            <person name="Mullins K.E."/>
            <person name="Ott S."/>
            <person name="Pappas-Brown V."/>
            <person name="Paris D.H."/>
            <person name="Patel P."/>
            <person name="Richards A.L."/>
            <person name="Sadzewicz L."/>
            <person name="Sears K."/>
            <person name="Seidman D."/>
            <person name="Sengamalay N."/>
            <person name="Stenos J."/>
            <person name="Tallon L.J."/>
            <person name="Vincent G."/>
            <person name="Fraser C.M."/>
            <person name="Munderloh U."/>
            <person name="Dunning-Hotopp J.C."/>
        </authorList>
    </citation>
    <scope>NUCLEOTIDE SEQUENCE [LARGE SCALE GENOMIC DNA]</scope>
    <source>
        <strain evidence="1 2">ApNP</strain>
    </source>
</reference>
<protein>
    <submittedName>
        <fullName evidence="1">Uncharacterized protein</fullName>
    </submittedName>
</protein>
<dbReference type="PATRIC" id="fig|1359153.3.peg.781"/>